<proteinExistence type="predicted"/>
<evidence type="ECO:0000313" key="1">
    <source>
        <dbReference type="EMBL" id="KAB1160727.1"/>
    </source>
</evidence>
<dbReference type="EMBL" id="WAAU01000003">
    <property type="protein sequence ID" value="KAB1160727.1"/>
    <property type="molecule type" value="Genomic_DNA"/>
</dbReference>
<dbReference type="AlphaFoldDB" id="A0A7J5ASW8"/>
<organism evidence="1 2">
    <name type="scientific">Tenacibaculum aiptasiae</name>
    <dbReference type="NCBI Taxonomy" id="426481"/>
    <lineage>
        <taxon>Bacteria</taxon>
        <taxon>Pseudomonadati</taxon>
        <taxon>Bacteroidota</taxon>
        <taxon>Flavobacteriia</taxon>
        <taxon>Flavobacteriales</taxon>
        <taxon>Flavobacteriaceae</taxon>
        <taxon>Tenacibaculum</taxon>
    </lineage>
</organism>
<sequence>MKYLKVITLFFVMVITNCSAQKFNKIIYKVHTRGTAIEIRVKENTIRYQKNGKELEFKLSEEEVGRLEELIKKINLNDIEGLKSPTNRRYSDGALIASFVIEAEEKKYTSSTFDAGNPPMELKKLEGLLYSFIKINE</sequence>
<name>A0A7J5ASW8_9FLAO</name>
<gene>
    <name evidence="1" type="ORF">F7018_02290</name>
</gene>
<evidence type="ECO:0000313" key="2">
    <source>
        <dbReference type="Proteomes" id="UP000467305"/>
    </source>
</evidence>
<keyword evidence="2" id="KW-1185">Reference proteome</keyword>
<accession>A0A7J5ASW8</accession>
<reference evidence="1 2" key="1">
    <citation type="submission" date="2019-09" db="EMBL/GenBank/DDBJ databases">
        <authorList>
            <person name="Cao W.R."/>
        </authorList>
    </citation>
    <scope>NUCLEOTIDE SEQUENCE [LARGE SCALE GENOMIC DNA]</scope>
    <source>
        <strain evidence="2">a4</strain>
    </source>
</reference>
<dbReference type="OrthoDB" id="1446480at2"/>
<dbReference type="Proteomes" id="UP000467305">
    <property type="component" value="Unassembled WGS sequence"/>
</dbReference>
<protein>
    <submittedName>
        <fullName evidence="1">Uncharacterized protein</fullName>
    </submittedName>
</protein>
<comment type="caution">
    <text evidence="1">The sequence shown here is derived from an EMBL/GenBank/DDBJ whole genome shotgun (WGS) entry which is preliminary data.</text>
</comment>
<dbReference type="RefSeq" id="WP_150898356.1">
    <property type="nucleotide sequence ID" value="NZ_WAAU01000003.1"/>
</dbReference>